<dbReference type="AlphaFoldDB" id="A0A7V7RNV1"/>
<evidence type="ECO:0008006" key="6">
    <source>
        <dbReference type="Google" id="ProtNLM"/>
    </source>
</evidence>
<keyword evidence="5" id="KW-1185">Reference proteome</keyword>
<name>A0A7V7RNV1_9BACI</name>
<dbReference type="Gene3D" id="1.10.10.2840">
    <property type="entry name" value="PucR C-terminal helix-turn-helix domain"/>
    <property type="match status" value="1"/>
</dbReference>
<feature type="domain" description="PucR C-terminal helix-turn-helix" evidence="2">
    <location>
        <begin position="341"/>
        <end position="399"/>
    </location>
</feature>
<reference evidence="4 5" key="1">
    <citation type="journal article" date="2014" name="Arch. Microbiol.">
        <title>Bacillus mesophilum sp. nov., strain IITR-54T, a novel 4-chlorobiphenyl dechlorinating bacterium.</title>
        <authorList>
            <person name="Manickam N."/>
            <person name="Singh N.K."/>
            <person name="Bajaj A."/>
            <person name="Kumar R.M."/>
            <person name="Kaur G."/>
            <person name="Kaur N."/>
            <person name="Bala M."/>
            <person name="Kumar A."/>
            <person name="Mayilraj S."/>
        </authorList>
    </citation>
    <scope>NUCLEOTIDE SEQUENCE [LARGE SCALE GENOMIC DNA]</scope>
    <source>
        <strain evidence="4 5">IITR-54</strain>
    </source>
</reference>
<dbReference type="InterPro" id="IPR042070">
    <property type="entry name" value="PucR_C-HTH_sf"/>
</dbReference>
<organism evidence="4 5">
    <name type="scientific">Bacillus mesophilum</name>
    <dbReference type="NCBI Taxonomy" id="1071718"/>
    <lineage>
        <taxon>Bacteria</taxon>
        <taxon>Bacillati</taxon>
        <taxon>Bacillota</taxon>
        <taxon>Bacilli</taxon>
        <taxon>Bacillales</taxon>
        <taxon>Bacillaceae</taxon>
        <taxon>Bacillus</taxon>
    </lineage>
</organism>
<dbReference type="Proteomes" id="UP000441354">
    <property type="component" value="Unassembled WGS sequence"/>
</dbReference>
<dbReference type="InterPro" id="IPR025736">
    <property type="entry name" value="PucR_C-HTH_dom"/>
</dbReference>
<dbReference type="OrthoDB" id="9792148at2"/>
<evidence type="ECO:0000313" key="5">
    <source>
        <dbReference type="Proteomes" id="UP000441354"/>
    </source>
</evidence>
<evidence type="ECO:0000256" key="1">
    <source>
        <dbReference type="ARBA" id="ARBA00006754"/>
    </source>
</evidence>
<dbReference type="InterPro" id="IPR041522">
    <property type="entry name" value="CdaR_GGDEF"/>
</dbReference>
<dbReference type="RefSeq" id="WP_151573497.1">
    <property type="nucleotide sequence ID" value="NZ_WBOT01000002.1"/>
</dbReference>
<evidence type="ECO:0000313" key="4">
    <source>
        <dbReference type="EMBL" id="KAB2334168.1"/>
    </source>
</evidence>
<protein>
    <recommendedName>
        <fullName evidence="6">PucR family transcriptional regulator</fullName>
    </recommendedName>
</protein>
<comment type="caution">
    <text evidence="4">The sequence shown here is derived from an EMBL/GenBank/DDBJ whole genome shotgun (WGS) entry which is preliminary data.</text>
</comment>
<dbReference type="Pfam" id="PF13556">
    <property type="entry name" value="HTH_30"/>
    <property type="match status" value="1"/>
</dbReference>
<dbReference type="EMBL" id="WBOT01000002">
    <property type="protein sequence ID" value="KAB2334168.1"/>
    <property type="molecule type" value="Genomic_DNA"/>
</dbReference>
<dbReference type="PANTHER" id="PTHR33744:SF1">
    <property type="entry name" value="DNA-BINDING TRANSCRIPTIONAL ACTIVATOR ADER"/>
    <property type="match status" value="1"/>
</dbReference>
<sequence length="405" mass="46975">MEINFSVPDYLQRLLVSSQKGMEGIAQELADILSIPILIADPLLNQIVSAWDKEGTKIEYIETAINGLNQEVQEPVSCVISAGEELIKGVCMEIHVDGRVRGYVIAVNDRSRFPLELKEILQFASMLCSKELQNTLKMKQEKQKLREVFLYDLLYGNIKKREDIISYGQIWGWDFQLAHTAVVFSLKDFDYFSDDRHLIDLLFYMIEKAMLDRRQRPISIRKRGEIILMYPSSPEGGTDHHSEIKDFVYLIMYLSKSHHLSERIAAGIGRRRMMPEEIHRSYQEAKVAYELGLLLNISVPFFSSLGLERILYNHDLHDLKEYYEHTLGELEKYDLDHESDLMSSLSVFAANQFDLTKTAEGMYVHRNTLRYRFKKIEEILGEKLDDMNVRLNIIAALKIKQLGKI</sequence>
<dbReference type="PANTHER" id="PTHR33744">
    <property type="entry name" value="CARBOHYDRATE DIACID REGULATOR"/>
    <property type="match status" value="1"/>
</dbReference>
<evidence type="ECO:0000259" key="3">
    <source>
        <dbReference type="Pfam" id="PF17853"/>
    </source>
</evidence>
<dbReference type="InterPro" id="IPR051448">
    <property type="entry name" value="CdaR-like_regulators"/>
</dbReference>
<dbReference type="Pfam" id="PF17853">
    <property type="entry name" value="GGDEF_2"/>
    <property type="match status" value="1"/>
</dbReference>
<comment type="similarity">
    <text evidence="1">Belongs to the CdaR family.</text>
</comment>
<accession>A0A7V7RNV1</accession>
<evidence type="ECO:0000259" key="2">
    <source>
        <dbReference type="Pfam" id="PF13556"/>
    </source>
</evidence>
<gene>
    <name evidence="4" type="ORF">F7732_08835</name>
</gene>
<proteinExistence type="inferred from homology"/>
<feature type="domain" description="CdaR GGDEF-like" evidence="3">
    <location>
        <begin position="160"/>
        <end position="290"/>
    </location>
</feature>